<evidence type="ECO:0008006" key="4">
    <source>
        <dbReference type="Google" id="ProtNLM"/>
    </source>
</evidence>
<feature type="region of interest" description="Disordered" evidence="1">
    <location>
        <begin position="349"/>
        <end position="374"/>
    </location>
</feature>
<dbReference type="EMBL" id="RYZI01000109">
    <property type="protein sequence ID" value="RWA10563.1"/>
    <property type="molecule type" value="Genomic_DNA"/>
</dbReference>
<feature type="compositionally biased region" description="Polar residues" evidence="1">
    <location>
        <begin position="359"/>
        <end position="374"/>
    </location>
</feature>
<feature type="compositionally biased region" description="Basic residues" evidence="1">
    <location>
        <begin position="980"/>
        <end position="990"/>
    </location>
</feature>
<evidence type="ECO:0000313" key="3">
    <source>
        <dbReference type="Proteomes" id="UP000286045"/>
    </source>
</evidence>
<name>A0A439D832_9PEZI</name>
<feature type="compositionally biased region" description="Low complexity" evidence="1">
    <location>
        <begin position="740"/>
        <end position="758"/>
    </location>
</feature>
<feature type="region of interest" description="Disordered" evidence="1">
    <location>
        <begin position="733"/>
        <end position="778"/>
    </location>
</feature>
<dbReference type="AlphaFoldDB" id="A0A439D832"/>
<reference evidence="2 3" key="1">
    <citation type="submission" date="2018-12" db="EMBL/GenBank/DDBJ databases">
        <title>Draft genome sequence of Xylaria grammica IHI A82.</title>
        <authorList>
            <person name="Buettner E."/>
            <person name="Kellner H."/>
        </authorList>
    </citation>
    <scope>NUCLEOTIDE SEQUENCE [LARGE SCALE GENOMIC DNA]</scope>
    <source>
        <strain evidence="2 3">IHI A82</strain>
    </source>
</reference>
<feature type="region of interest" description="Disordered" evidence="1">
    <location>
        <begin position="975"/>
        <end position="997"/>
    </location>
</feature>
<sequence length="997" mass="108959">MAQTFLRESTPDNKRLVFMNGGTASARMSCIYAISKHETNGDIAKAEAIFSELVQNGIASLKRPSKPEKGPGVSSGVDDAIDMDEQDNNFPEDPITKAMRAADALYLETSFLQDTDELDFTIAARPRSISVPALPVADDLQSAAPFYVFGPTENIKNAESTDNAEKAHLPHYVEKWRAMTAAEDQLTDVITVPKSPSCTSVAYPYDPSRPTSAVGPPRAAIESMPTSPVLLGEARLVNIWSPVRSTHKRIKSVDRIYATAIQNQDTSLCNFPQSSSTELEEPTQNSTQEKESNSPKKPILRSNFYSETSYPTFVRPNRAIVRKGLPPPLTLDIKGARQSVSCASQSVYPESNDAHEDTVSQPVPNISKTGTGNDDSFLNLGEDVELDTKEPFQAVIPMLEDLVIHFQGDESELALEVMIQAFKNSAGQISMPTLLADLEEGVSRSVASTIRSGTRTKDILYSRQATQESTPVYSPEDYDSFTSHGNYLGPRTAGSFSKQDMGSRPREVVVVSTPPTPAQTPPPRPNTPPNKLFHDFDIKECKTAICIQNSLRSILNGYFPPENIGYHQFNFPLLPELSSFWRPVFREMPSSNASATRKIDLILAMGAQKSAGRGLLGAISGSLEELGRESNGALRSGRLDLRYLIANAMQAFTSQPLANQTQDNPFSNPLLLATLIIPHLETYIAAHSSTRFLLLEYPAEYLSTVLSLQHLIGVDLLKVAGIIDAESSDSKSHRTYRKQASSTIASSPTSSASKGTSAMLLSPKGSKSASDTGEKTYAPQPSFSKANFILTSTAAEAEVATFISTIWRILISISDSYIPETVTVENWKSNPTDYSLSSSSPSHPKEQYAPLFRAAVMLGFASPPEDELLQQSRHRGTRLNYVSSGTYADLPAPTNRPVTPTKSSKASIAETFHSGLATRNPRTPRAAHDQRNKLRHILGQEFNAPVDVETGDSYDLESEEDGGFSAEERKYMPLWSQRGGPRKGNSRKALKWLGLSN</sequence>
<evidence type="ECO:0000256" key="1">
    <source>
        <dbReference type="SAM" id="MobiDB-lite"/>
    </source>
</evidence>
<protein>
    <recommendedName>
        <fullName evidence="4">Gastric mucin-like protein</fullName>
    </recommendedName>
</protein>
<feature type="region of interest" description="Disordered" evidence="1">
    <location>
        <begin position="267"/>
        <end position="301"/>
    </location>
</feature>
<evidence type="ECO:0000313" key="2">
    <source>
        <dbReference type="EMBL" id="RWA10563.1"/>
    </source>
</evidence>
<proteinExistence type="predicted"/>
<dbReference type="Proteomes" id="UP000286045">
    <property type="component" value="Unassembled WGS sequence"/>
</dbReference>
<gene>
    <name evidence="2" type="ORF">EKO27_g4535</name>
</gene>
<dbReference type="STRING" id="363999.A0A439D832"/>
<organism evidence="2 3">
    <name type="scientific">Xylaria grammica</name>
    <dbReference type="NCBI Taxonomy" id="363999"/>
    <lineage>
        <taxon>Eukaryota</taxon>
        <taxon>Fungi</taxon>
        <taxon>Dikarya</taxon>
        <taxon>Ascomycota</taxon>
        <taxon>Pezizomycotina</taxon>
        <taxon>Sordariomycetes</taxon>
        <taxon>Xylariomycetidae</taxon>
        <taxon>Xylariales</taxon>
        <taxon>Xylariaceae</taxon>
        <taxon>Xylaria</taxon>
    </lineage>
</organism>
<feature type="compositionally biased region" description="Polar residues" evidence="1">
    <location>
        <begin position="267"/>
        <end position="287"/>
    </location>
</feature>
<comment type="caution">
    <text evidence="2">The sequence shown here is derived from an EMBL/GenBank/DDBJ whole genome shotgun (WGS) entry which is preliminary data.</text>
</comment>
<keyword evidence="3" id="KW-1185">Reference proteome</keyword>
<accession>A0A439D832</accession>